<evidence type="ECO:0000256" key="1">
    <source>
        <dbReference type="ARBA" id="ARBA00009387"/>
    </source>
</evidence>
<dbReference type="EMBL" id="FOLG01000007">
    <property type="protein sequence ID" value="SFC66169.1"/>
    <property type="molecule type" value="Genomic_DNA"/>
</dbReference>
<dbReference type="Gene3D" id="1.10.530.10">
    <property type="match status" value="1"/>
</dbReference>
<proteinExistence type="inferred from homology"/>
<dbReference type="RefSeq" id="WP_093361143.1">
    <property type="nucleotide sequence ID" value="NZ_FOLG01000007.1"/>
</dbReference>
<feature type="domain" description="Transglycosylase SLT" evidence="2">
    <location>
        <begin position="115"/>
        <end position="174"/>
    </location>
</feature>
<evidence type="ECO:0000313" key="4">
    <source>
        <dbReference type="Proteomes" id="UP000198728"/>
    </source>
</evidence>
<dbReference type="InterPro" id="IPR023346">
    <property type="entry name" value="Lysozyme-like_dom_sf"/>
</dbReference>
<accession>A0A1I1KZE8</accession>
<dbReference type="STRING" id="441112.SAMN04488094_107152"/>
<dbReference type="OrthoDB" id="5945995at2"/>
<protein>
    <submittedName>
        <fullName evidence="3">Transglycosylase SLT domain-containing protein</fullName>
    </submittedName>
</protein>
<name>A0A1I1KZE8_9RHOB</name>
<dbReference type="SUPFAM" id="SSF53955">
    <property type="entry name" value="Lysozyme-like"/>
    <property type="match status" value="1"/>
</dbReference>
<dbReference type="AlphaFoldDB" id="A0A1I1KZE8"/>
<dbReference type="InterPro" id="IPR008258">
    <property type="entry name" value="Transglycosylase_SLT_dom_1"/>
</dbReference>
<evidence type="ECO:0000313" key="3">
    <source>
        <dbReference type="EMBL" id="SFC66169.1"/>
    </source>
</evidence>
<dbReference type="Proteomes" id="UP000198728">
    <property type="component" value="Unassembled WGS sequence"/>
</dbReference>
<evidence type="ECO:0000259" key="2">
    <source>
        <dbReference type="Pfam" id="PF01464"/>
    </source>
</evidence>
<organism evidence="3 4">
    <name type="scientific">Tropicimonas isoalkanivorans</name>
    <dbReference type="NCBI Taxonomy" id="441112"/>
    <lineage>
        <taxon>Bacteria</taxon>
        <taxon>Pseudomonadati</taxon>
        <taxon>Pseudomonadota</taxon>
        <taxon>Alphaproteobacteria</taxon>
        <taxon>Rhodobacterales</taxon>
        <taxon>Roseobacteraceae</taxon>
        <taxon>Tropicimonas</taxon>
    </lineage>
</organism>
<keyword evidence="4" id="KW-1185">Reference proteome</keyword>
<reference evidence="3 4" key="1">
    <citation type="submission" date="2016-10" db="EMBL/GenBank/DDBJ databases">
        <authorList>
            <person name="de Groot N.N."/>
        </authorList>
    </citation>
    <scope>NUCLEOTIDE SEQUENCE [LARGE SCALE GENOMIC DNA]</scope>
    <source>
        <strain evidence="3 4">DSM 19548</strain>
    </source>
</reference>
<gene>
    <name evidence="3" type="ORF">SAMN04488094_107152</name>
</gene>
<dbReference type="Pfam" id="PF01464">
    <property type="entry name" value="SLT"/>
    <property type="match status" value="1"/>
</dbReference>
<comment type="similarity">
    <text evidence="1">Belongs to the virb1 family.</text>
</comment>
<sequence length="249" mass="26987">MPGQETESIHRGWRGDGTRLTEIVVSVVLGLWTLSAQAMTLASDEDVCLRWAEIVAADSGVPAEVMKAIATLESGRKINGSVRPWPWTVQSRGKGHWLDTSQSAVDLVDSLLRSGTDNVDVGCFQLNVRWHGKNFPSLNAMFRPEDNARYAASFLRDLYREFGSWETAASAYHSRTPELAAKYRSKLKPILARYGGRGNEAVSPQSNPVPAAAAAHVVPLFPATGRRATASLVPLGTAPAATPLFGFLQ</sequence>